<dbReference type="EMBL" id="PHNJ01000003">
    <property type="protein sequence ID" value="TYL39159.1"/>
    <property type="molecule type" value="Genomic_DNA"/>
</dbReference>
<keyword evidence="1" id="KW-1133">Transmembrane helix</keyword>
<evidence type="ECO:0000313" key="2">
    <source>
        <dbReference type="EMBL" id="TYL39159.1"/>
    </source>
</evidence>
<dbReference type="Pfam" id="PF13197">
    <property type="entry name" value="DUF4013"/>
    <property type="match status" value="1"/>
</dbReference>
<reference evidence="2" key="1">
    <citation type="submission" date="2017-11" db="EMBL/GenBank/DDBJ databases">
        <authorList>
            <person name="Kajale S.C."/>
            <person name="Sharma A."/>
        </authorList>
    </citation>
    <scope>NUCLEOTIDE SEQUENCE</scope>
    <source>
        <strain evidence="2">LS1_42</strain>
    </source>
</reference>
<feature type="transmembrane region" description="Helical" evidence="1">
    <location>
        <begin position="185"/>
        <end position="206"/>
    </location>
</feature>
<organism evidence="2 3">
    <name type="scientific">Natronococcus pandeyae</name>
    <dbReference type="NCBI Taxonomy" id="2055836"/>
    <lineage>
        <taxon>Archaea</taxon>
        <taxon>Methanobacteriati</taxon>
        <taxon>Methanobacteriota</taxon>
        <taxon>Stenosarchaea group</taxon>
        <taxon>Halobacteria</taxon>
        <taxon>Halobacteriales</taxon>
        <taxon>Natrialbaceae</taxon>
        <taxon>Natronococcus</taxon>
    </lineage>
</organism>
<keyword evidence="3" id="KW-1185">Reference proteome</keyword>
<accession>A0A8J8TSU9</accession>
<dbReference type="InterPro" id="IPR025098">
    <property type="entry name" value="DUF4013"/>
</dbReference>
<feature type="transmembrane region" description="Helical" evidence="1">
    <location>
        <begin position="72"/>
        <end position="96"/>
    </location>
</feature>
<dbReference type="Proteomes" id="UP000766904">
    <property type="component" value="Unassembled WGS sequence"/>
</dbReference>
<feature type="transmembrane region" description="Helical" evidence="1">
    <location>
        <begin position="20"/>
        <end position="42"/>
    </location>
</feature>
<name>A0A8J8TSU9_9EURY</name>
<protein>
    <recommendedName>
        <fullName evidence="4">DUF4013 domain-containing protein</fullName>
    </recommendedName>
</protein>
<evidence type="ECO:0008006" key="4">
    <source>
        <dbReference type="Google" id="ProtNLM"/>
    </source>
</evidence>
<sequence length="232" mass="24716">MLTESIEYLKNSDEVWKTSIIGGVLLLFSFLLIPLFLVWGYVIRVLDRTSHGNDEAPVFEEWSELTIDGAKAFVILLAYSLVPMVVGGILVGSVWFATGGTPGSIGAAGFVLAGLITLALFVTVAYVTPAALANFAETKRIGAGFDFETLRPVLSSGTYAARWLLAFGIVLVGSFVSGILNAVPFLGTVLGAIVAFYALVAAYYVIGHTWQDLHPIPVEETGGEPSPERSAI</sequence>
<comment type="caution">
    <text evidence="2">The sequence shown here is derived from an EMBL/GenBank/DDBJ whole genome shotgun (WGS) entry which is preliminary data.</text>
</comment>
<feature type="transmembrane region" description="Helical" evidence="1">
    <location>
        <begin position="108"/>
        <end position="132"/>
    </location>
</feature>
<dbReference type="RefSeq" id="WP_148857299.1">
    <property type="nucleotide sequence ID" value="NZ_PHNJ01000003.1"/>
</dbReference>
<proteinExistence type="predicted"/>
<feature type="transmembrane region" description="Helical" evidence="1">
    <location>
        <begin position="160"/>
        <end position="179"/>
    </location>
</feature>
<keyword evidence="1" id="KW-0812">Transmembrane</keyword>
<dbReference type="OrthoDB" id="107590at2157"/>
<evidence type="ECO:0000256" key="1">
    <source>
        <dbReference type="SAM" id="Phobius"/>
    </source>
</evidence>
<dbReference type="AlphaFoldDB" id="A0A8J8TSU9"/>
<gene>
    <name evidence="2" type="ORF">CV102_07680</name>
</gene>
<evidence type="ECO:0000313" key="3">
    <source>
        <dbReference type="Proteomes" id="UP000766904"/>
    </source>
</evidence>
<keyword evidence="1" id="KW-0472">Membrane</keyword>